<keyword evidence="3" id="KW-1185">Reference proteome</keyword>
<sequence>MPAGPGVLPPFAAPPTEGRTARLWWGLGAAALAVALCCGGGAVAFVGMAVSGTQALNEQATAVVGDYFDAVTDGDYDRAYRLLCEREQDRESMLRFRNRLATEPKLTNYQVGDLELTDELEVPVDVTYEAGGSGRVWVSLAQNTGTGEFEVCGVGA</sequence>
<reference evidence="2" key="1">
    <citation type="submission" date="2020-08" db="EMBL/GenBank/DDBJ databases">
        <title>Whole genome shotgun sequence of Polymorphospora rubra NBRC 101157.</title>
        <authorList>
            <person name="Komaki H."/>
            <person name="Tamura T."/>
        </authorList>
    </citation>
    <scope>NUCLEOTIDE SEQUENCE</scope>
    <source>
        <strain evidence="2">NBRC 101157</strain>
    </source>
</reference>
<organism evidence="2 3">
    <name type="scientific">Polymorphospora rubra</name>
    <dbReference type="NCBI Taxonomy" id="338584"/>
    <lineage>
        <taxon>Bacteria</taxon>
        <taxon>Bacillati</taxon>
        <taxon>Actinomycetota</taxon>
        <taxon>Actinomycetes</taxon>
        <taxon>Micromonosporales</taxon>
        <taxon>Micromonosporaceae</taxon>
        <taxon>Polymorphospora</taxon>
    </lineage>
</organism>
<evidence type="ECO:0000313" key="2">
    <source>
        <dbReference type="EMBL" id="BCJ63754.1"/>
    </source>
</evidence>
<keyword evidence="1" id="KW-1133">Transmembrane helix</keyword>
<name>A0A810MSY4_9ACTN</name>
<feature type="transmembrane region" description="Helical" evidence="1">
    <location>
        <begin position="23"/>
        <end position="50"/>
    </location>
</feature>
<accession>A0A810MSY4</accession>
<dbReference type="AlphaFoldDB" id="A0A810MSY4"/>
<evidence type="ECO:0000313" key="3">
    <source>
        <dbReference type="Proteomes" id="UP000680866"/>
    </source>
</evidence>
<proteinExistence type="predicted"/>
<keyword evidence="1" id="KW-0812">Transmembrane</keyword>
<dbReference type="KEGG" id="pry:Prubr_07750"/>
<dbReference type="Proteomes" id="UP000680866">
    <property type="component" value="Chromosome"/>
</dbReference>
<protein>
    <recommendedName>
        <fullName evidence="4">DUF4878 domain-containing protein</fullName>
    </recommendedName>
</protein>
<keyword evidence="1" id="KW-0472">Membrane</keyword>
<evidence type="ECO:0008006" key="4">
    <source>
        <dbReference type="Google" id="ProtNLM"/>
    </source>
</evidence>
<dbReference type="EMBL" id="AP023359">
    <property type="protein sequence ID" value="BCJ63754.1"/>
    <property type="molecule type" value="Genomic_DNA"/>
</dbReference>
<gene>
    <name evidence="2" type="ORF">Prubr_07750</name>
</gene>
<evidence type="ECO:0000256" key="1">
    <source>
        <dbReference type="SAM" id="Phobius"/>
    </source>
</evidence>